<reference evidence="1 2" key="1">
    <citation type="journal article" date="2018" name="MBio">
        <title>Comparative Genomics Reveals the Core Gene Toolbox for the Fungus-Insect Symbiosis.</title>
        <authorList>
            <person name="Wang Y."/>
            <person name="Stata M."/>
            <person name="Wang W."/>
            <person name="Stajich J.E."/>
            <person name="White M.M."/>
            <person name="Moncalvo J.M."/>
        </authorList>
    </citation>
    <scope>NUCLEOTIDE SEQUENCE [LARGE SCALE GENOMIC DNA]</scope>
    <source>
        <strain evidence="1 2">AUS-126-30</strain>
    </source>
</reference>
<dbReference type="EMBL" id="MBFU01000205">
    <property type="protein sequence ID" value="PWA01203.1"/>
    <property type="molecule type" value="Genomic_DNA"/>
</dbReference>
<gene>
    <name evidence="1" type="ORF">BB558_002714</name>
</gene>
<evidence type="ECO:0000313" key="2">
    <source>
        <dbReference type="Proteomes" id="UP000245591"/>
    </source>
</evidence>
<sequence length="181" mass="21196">MSSELTHEYKIHELWNNKEYEGKLLRKYSRQLNYALALASQIVTEIRQPIRFNPSVVIKGKLYHVLPSLESNENSTPRFGQIYIHDPNHDVEEARIRLGWMRLAENTSLIERNRLLGILEKLQNILREWNGFVRDFLSAIVNNSEQISCGKLIIKANHVPKENTHADIMDQRIERSLSSYE</sequence>
<name>A0A2U1J8A8_SMIAN</name>
<proteinExistence type="predicted"/>
<evidence type="ECO:0000313" key="1">
    <source>
        <dbReference type="EMBL" id="PWA01203.1"/>
    </source>
</evidence>
<organism evidence="1 2">
    <name type="scientific">Smittium angustum</name>
    <dbReference type="NCBI Taxonomy" id="133377"/>
    <lineage>
        <taxon>Eukaryota</taxon>
        <taxon>Fungi</taxon>
        <taxon>Fungi incertae sedis</taxon>
        <taxon>Zoopagomycota</taxon>
        <taxon>Kickxellomycotina</taxon>
        <taxon>Harpellomycetes</taxon>
        <taxon>Harpellales</taxon>
        <taxon>Legeriomycetaceae</taxon>
        <taxon>Smittium</taxon>
    </lineage>
</organism>
<protein>
    <submittedName>
        <fullName evidence="1">Uncharacterized protein</fullName>
    </submittedName>
</protein>
<dbReference type="AlphaFoldDB" id="A0A2U1J8A8"/>
<comment type="caution">
    <text evidence="1">The sequence shown here is derived from an EMBL/GenBank/DDBJ whole genome shotgun (WGS) entry which is preliminary data.</text>
</comment>
<keyword evidence="2" id="KW-1185">Reference proteome</keyword>
<dbReference type="Proteomes" id="UP000245591">
    <property type="component" value="Unassembled WGS sequence"/>
</dbReference>
<accession>A0A2U1J8A8</accession>